<keyword evidence="4" id="KW-1185">Reference proteome</keyword>
<dbReference type="PANTHER" id="PTHR31789">
    <property type="entry name" value="OS05G0482600 PROTEIN"/>
    <property type="match status" value="1"/>
</dbReference>
<dbReference type="Proteomes" id="UP000247409">
    <property type="component" value="Unassembled WGS sequence"/>
</dbReference>
<protein>
    <submittedName>
        <fullName evidence="3">Uncharacterized protein</fullName>
    </submittedName>
</protein>
<comment type="caution">
    <text evidence="3">The sequence shown here is derived from an EMBL/GenBank/DDBJ whole genome shotgun (WGS) entry which is preliminary data.</text>
</comment>
<dbReference type="OrthoDB" id="336008at2759"/>
<dbReference type="EMBL" id="NBIV01000169">
    <property type="protein sequence ID" value="PXF42269.1"/>
    <property type="molecule type" value="Genomic_DNA"/>
</dbReference>
<evidence type="ECO:0000313" key="4">
    <source>
        <dbReference type="Proteomes" id="UP000247409"/>
    </source>
</evidence>
<evidence type="ECO:0000313" key="3">
    <source>
        <dbReference type="EMBL" id="PXF42269.1"/>
    </source>
</evidence>
<gene>
    <name evidence="3" type="ORF">BWQ96_07988</name>
</gene>
<dbReference type="Gene3D" id="2.130.10.10">
    <property type="entry name" value="YVTN repeat-like/Quinoprotein amine dehydrogenase"/>
    <property type="match status" value="2"/>
</dbReference>
<dbReference type="InterPro" id="IPR015943">
    <property type="entry name" value="WD40/YVTN_repeat-like_dom_sf"/>
</dbReference>
<evidence type="ECO:0000256" key="1">
    <source>
        <dbReference type="PROSITE-ProRule" id="PRU00221"/>
    </source>
</evidence>
<dbReference type="PANTHER" id="PTHR31789:SF1">
    <property type="entry name" value="OS05G0482600 PROTEIN"/>
    <property type="match status" value="1"/>
</dbReference>
<proteinExistence type="predicted"/>
<sequence>MKPPTAPGSSFPDVSSSVITPTTTGKRTYADAAVRCTSSNDILPPSLQLPASLRKRHRRSAGMPSPSSVSRKLLRRELGESMYSETACFAKHRFKNMTLQTTMDAHDPDTMLPSLAWSRSRSKVIEITSCNDLVFALTLHGVCAVFSRELNKCICFMNISDDEVIRSLFLNKVNESLITVSVFRKDDFSSLHCRSTPLSQIRMNYLKSGFRLFTSECLRWPGFVEFDDVNGKILTFSAVHQKYKVWDLRTYRCLYTIHHDRIHEVKISPGLMLLIHERQDMHVPIRICDIETGEKLQDIDHLVRRNRKIEFIEQFHDKLLVKQVHENLQIVNVRTRERTEVERSHFLTPNSFIFLHESEIFLTFEQGRVNVWNFKGERVVTEFDDHVLYRSDASNSLIYVTQKQDIIVSYCQNESSGCSHGSINLSWIANGKLIEKISCERSEDSKHIGALEDVSAVQYNEERSEIYSGTKDGKIHVWSN</sequence>
<feature type="region of interest" description="Disordered" evidence="2">
    <location>
        <begin position="45"/>
        <end position="70"/>
    </location>
</feature>
<accession>A0A2V3IJN6</accession>
<organism evidence="3 4">
    <name type="scientific">Gracilariopsis chorda</name>
    <dbReference type="NCBI Taxonomy" id="448386"/>
    <lineage>
        <taxon>Eukaryota</taxon>
        <taxon>Rhodophyta</taxon>
        <taxon>Florideophyceae</taxon>
        <taxon>Rhodymeniophycidae</taxon>
        <taxon>Gracilariales</taxon>
        <taxon>Gracilariaceae</taxon>
        <taxon>Gracilariopsis</taxon>
    </lineage>
</organism>
<dbReference type="InterPro" id="IPR057221">
    <property type="entry name" value="DUF7899"/>
</dbReference>
<feature type="repeat" description="WD" evidence="1">
    <location>
        <begin position="447"/>
        <end position="480"/>
    </location>
</feature>
<feature type="region of interest" description="Disordered" evidence="2">
    <location>
        <begin position="1"/>
        <end position="22"/>
    </location>
</feature>
<evidence type="ECO:0000256" key="2">
    <source>
        <dbReference type="SAM" id="MobiDB-lite"/>
    </source>
</evidence>
<reference evidence="3 4" key="1">
    <citation type="journal article" date="2018" name="Mol. Biol. Evol.">
        <title>Analysis of the draft genome of the red seaweed Gracilariopsis chorda provides insights into genome size evolution in Rhodophyta.</title>
        <authorList>
            <person name="Lee J."/>
            <person name="Yang E.C."/>
            <person name="Graf L."/>
            <person name="Yang J.H."/>
            <person name="Qiu H."/>
            <person name="Zel Zion U."/>
            <person name="Chan C.X."/>
            <person name="Stephens T.G."/>
            <person name="Weber A.P.M."/>
            <person name="Boo G.H."/>
            <person name="Boo S.M."/>
            <person name="Kim K.M."/>
            <person name="Shin Y."/>
            <person name="Jung M."/>
            <person name="Lee S.J."/>
            <person name="Yim H.S."/>
            <person name="Lee J.H."/>
            <person name="Bhattacharya D."/>
            <person name="Yoon H.S."/>
        </authorList>
    </citation>
    <scope>NUCLEOTIDE SEQUENCE [LARGE SCALE GENOMIC DNA]</scope>
    <source>
        <strain evidence="3 4">SKKU-2015</strain>
        <tissue evidence="3">Whole body</tissue>
    </source>
</reference>
<dbReference type="InterPro" id="IPR001680">
    <property type="entry name" value="WD40_rpt"/>
</dbReference>
<dbReference type="PROSITE" id="PS50082">
    <property type="entry name" value="WD_REPEATS_2"/>
    <property type="match status" value="1"/>
</dbReference>
<dbReference type="SUPFAM" id="SSF69322">
    <property type="entry name" value="Tricorn protease domain 2"/>
    <property type="match status" value="1"/>
</dbReference>
<name>A0A2V3IJN6_9FLOR</name>
<keyword evidence="1" id="KW-0853">WD repeat</keyword>
<dbReference type="Pfam" id="PF25463">
    <property type="entry name" value="DUF7899"/>
    <property type="match status" value="1"/>
</dbReference>
<feature type="compositionally biased region" description="Polar residues" evidence="2">
    <location>
        <begin position="12"/>
        <end position="22"/>
    </location>
</feature>
<dbReference type="PROSITE" id="PS50294">
    <property type="entry name" value="WD_REPEATS_REGION"/>
    <property type="match status" value="1"/>
</dbReference>
<dbReference type="AlphaFoldDB" id="A0A2V3IJN6"/>